<reference evidence="14 15" key="1">
    <citation type="journal article" date="2016" name="Proc. Natl. Acad. Sci. U.S.A.">
        <title>Comparative genomics of biotechnologically important yeasts.</title>
        <authorList>
            <person name="Riley R."/>
            <person name="Haridas S."/>
            <person name="Wolfe K.H."/>
            <person name="Lopes M.R."/>
            <person name="Hittinger C.T."/>
            <person name="Goeker M."/>
            <person name="Salamov A.A."/>
            <person name="Wisecaver J.H."/>
            <person name="Long T.M."/>
            <person name="Calvey C.H."/>
            <person name="Aerts A.L."/>
            <person name="Barry K.W."/>
            <person name="Choi C."/>
            <person name="Clum A."/>
            <person name="Coughlan A.Y."/>
            <person name="Deshpande S."/>
            <person name="Douglass A.P."/>
            <person name="Hanson S.J."/>
            <person name="Klenk H.-P."/>
            <person name="LaButti K.M."/>
            <person name="Lapidus A."/>
            <person name="Lindquist E.A."/>
            <person name="Lipzen A.M."/>
            <person name="Meier-Kolthoff J.P."/>
            <person name="Ohm R.A."/>
            <person name="Otillar R.P."/>
            <person name="Pangilinan J.L."/>
            <person name="Peng Y."/>
            <person name="Rokas A."/>
            <person name="Rosa C.A."/>
            <person name="Scheuner C."/>
            <person name="Sibirny A.A."/>
            <person name="Slot J.C."/>
            <person name="Stielow J.B."/>
            <person name="Sun H."/>
            <person name="Kurtzman C.P."/>
            <person name="Blackwell M."/>
            <person name="Grigoriev I.V."/>
            <person name="Jeffries T.W."/>
        </authorList>
    </citation>
    <scope>NUCLEOTIDE SEQUENCE [LARGE SCALE GENOMIC DNA]</scope>
    <source>
        <strain evidence="15">ATCC 58044 / CBS 1984 / NCYC 433 / NRRL Y-366-8</strain>
    </source>
</reference>
<evidence type="ECO:0000256" key="13">
    <source>
        <dbReference type="SAM" id="SignalP"/>
    </source>
</evidence>
<keyword evidence="10 12" id="KW-0472">Membrane</keyword>
<keyword evidence="8" id="KW-0653">Protein transport</keyword>
<dbReference type="GO" id="GO:0015031">
    <property type="term" value="P:protein transport"/>
    <property type="evidence" value="ECO:0007669"/>
    <property type="project" value="UniProtKB-KW"/>
</dbReference>
<evidence type="ECO:0000256" key="10">
    <source>
        <dbReference type="ARBA" id="ARBA00023136"/>
    </source>
</evidence>
<comment type="function">
    <text evidence="1">Involved in the export of PMA1, possibly through the monitoring or assisting of PMA1 folding and acquisition of competence to enter vesicles.</text>
</comment>
<comment type="similarity">
    <text evidence="3">Belongs to the SOP4 family.</text>
</comment>
<dbReference type="RefSeq" id="XP_019041974.1">
    <property type="nucleotide sequence ID" value="XM_019184471.1"/>
</dbReference>
<evidence type="ECO:0000256" key="11">
    <source>
        <dbReference type="ARBA" id="ARBA00023180"/>
    </source>
</evidence>
<feature type="signal peptide" evidence="13">
    <location>
        <begin position="1"/>
        <end position="19"/>
    </location>
</feature>
<organism evidence="14 15">
    <name type="scientific">Wickerhamomyces anomalus (strain ATCC 58044 / CBS 1984 / NCYC 433 / NRRL Y-366-8)</name>
    <name type="common">Yeast</name>
    <name type="synonym">Hansenula anomala</name>
    <dbReference type="NCBI Taxonomy" id="683960"/>
    <lineage>
        <taxon>Eukaryota</taxon>
        <taxon>Fungi</taxon>
        <taxon>Dikarya</taxon>
        <taxon>Ascomycota</taxon>
        <taxon>Saccharomycotina</taxon>
        <taxon>Saccharomycetes</taxon>
        <taxon>Phaffomycetales</taxon>
        <taxon>Wickerhamomycetaceae</taxon>
        <taxon>Wickerhamomyces</taxon>
    </lineage>
</organism>
<proteinExistence type="inferred from homology"/>
<keyword evidence="7 13" id="KW-0732">Signal</keyword>
<evidence type="ECO:0000256" key="4">
    <source>
        <dbReference type="ARBA" id="ARBA00020106"/>
    </source>
</evidence>
<evidence type="ECO:0000256" key="2">
    <source>
        <dbReference type="ARBA" id="ARBA00004115"/>
    </source>
</evidence>
<dbReference type="STRING" id="683960.A0A1E3PD08"/>
<keyword evidence="6 12" id="KW-0812">Transmembrane</keyword>
<dbReference type="AlphaFoldDB" id="A0A1E3PD08"/>
<name>A0A1E3PD08_WICAA</name>
<keyword evidence="5" id="KW-0813">Transport</keyword>
<evidence type="ECO:0000256" key="9">
    <source>
        <dbReference type="ARBA" id="ARBA00022989"/>
    </source>
</evidence>
<dbReference type="PANTHER" id="PTHR13605:SF4">
    <property type="entry name" value="ER MEMBRANE PROTEIN COMPLEX SUBUNIT 7"/>
    <property type="match status" value="1"/>
</dbReference>
<dbReference type="OrthoDB" id="27095at2759"/>
<dbReference type="Pfam" id="PF17081">
    <property type="entry name" value="SOP4"/>
    <property type="match status" value="1"/>
</dbReference>
<dbReference type="PANTHER" id="PTHR13605">
    <property type="entry name" value="ER MEMBRANE PROTEIN COMPLEX SUBUNIT 7"/>
    <property type="match status" value="1"/>
</dbReference>
<evidence type="ECO:0000256" key="7">
    <source>
        <dbReference type="ARBA" id="ARBA00022729"/>
    </source>
</evidence>
<feature type="transmembrane region" description="Helical" evidence="12">
    <location>
        <begin position="161"/>
        <end position="179"/>
    </location>
</feature>
<dbReference type="GO" id="GO:0072546">
    <property type="term" value="C:EMC complex"/>
    <property type="evidence" value="ECO:0007669"/>
    <property type="project" value="TreeGrafter"/>
</dbReference>
<dbReference type="InterPro" id="IPR039163">
    <property type="entry name" value="EMC7"/>
</dbReference>
<protein>
    <recommendedName>
        <fullName evidence="4">Protein SOP4</fullName>
    </recommendedName>
</protein>
<dbReference type="EMBL" id="KV454208">
    <property type="protein sequence ID" value="ODQ62767.1"/>
    <property type="molecule type" value="Genomic_DNA"/>
</dbReference>
<dbReference type="InterPro" id="IPR031395">
    <property type="entry name" value="Sop4"/>
</dbReference>
<evidence type="ECO:0000256" key="12">
    <source>
        <dbReference type="SAM" id="Phobius"/>
    </source>
</evidence>
<gene>
    <name evidence="14" type="ORF">WICANDRAFT_76931</name>
</gene>
<dbReference type="Proteomes" id="UP000094112">
    <property type="component" value="Unassembled WGS sequence"/>
</dbReference>
<comment type="subcellular location">
    <subcellularLocation>
        <location evidence="2">Endoplasmic reticulum membrane</location>
        <topology evidence="2">Single-pass type I membrane protein</topology>
    </subcellularLocation>
</comment>
<keyword evidence="9 12" id="KW-1133">Transmembrane helix</keyword>
<evidence type="ECO:0000256" key="6">
    <source>
        <dbReference type="ARBA" id="ARBA00022692"/>
    </source>
</evidence>
<evidence type="ECO:0000313" key="15">
    <source>
        <dbReference type="Proteomes" id="UP000094112"/>
    </source>
</evidence>
<keyword evidence="11" id="KW-0325">Glycoprotein</keyword>
<sequence length="236" mass="26082">MKLLWLSLVLGSIIRLVLGATVEGFLELPGELTNLDLVHTSIDLQEITTDLDRNPIKRSAFINHEGVFKFNQVPKGSYILSLAHIEYNLVPFKSRVDVDDAGEVSVHLVQGAQKWEETGLEIPHPIRVIPNTKFPERQYIKKRVPGILESGPIATVVNNPLYLAGIFFVIIAVAAPYLLEKFDPEAAKIMKETKAQRQSRSSAAALKAADNTLNFDIGEKIGNSRAAKVGSDESRK</sequence>
<keyword evidence="15" id="KW-1185">Reference proteome</keyword>
<evidence type="ECO:0000256" key="1">
    <source>
        <dbReference type="ARBA" id="ARBA00002205"/>
    </source>
</evidence>
<evidence type="ECO:0000313" key="14">
    <source>
        <dbReference type="EMBL" id="ODQ62767.1"/>
    </source>
</evidence>
<evidence type="ECO:0000256" key="3">
    <source>
        <dbReference type="ARBA" id="ARBA00007486"/>
    </source>
</evidence>
<evidence type="ECO:0000256" key="8">
    <source>
        <dbReference type="ARBA" id="ARBA00022927"/>
    </source>
</evidence>
<feature type="chain" id="PRO_5009133781" description="Protein SOP4" evidence="13">
    <location>
        <begin position="20"/>
        <end position="236"/>
    </location>
</feature>
<dbReference type="GeneID" id="30201717"/>
<evidence type="ECO:0000256" key="5">
    <source>
        <dbReference type="ARBA" id="ARBA00022448"/>
    </source>
</evidence>
<accession>A0A1E3PD08</accession>